<evidence type="ECO:0000259" key="3">
    <source>
        <dbReference type="Pfam" id="PF05170"/>
    </source>
</evidence>
<feature type="region of interest" description="Disordered" evidence="1">
    <location>
        <begin position="133"/>
        <end position="156"/>
    </location>
</feature>
<feature type="region of interest" description="Disordered" evidence="1">
    <location>
        <begin position="866"/>
        <end position="974"/>
    </location>
</feature>
<feature type="region of interest" description="Disordered" evidence="1">
    <location>
        <begin position="535"/>
        <end position="560"/>
    </location>
</feature>
<dbReference type="GO" id="GO:0090313">
    <property type="term" value="P:regulation of protein targeting to membrane"/>
    <property type="evidence" value="ECO:0007669"/>
    <property type="project" value="TreeGrafter"/>
</dbReference>
<feature type="compositionally biased region" description="Basic and acidic residues" evidence="1">
    <location>
        <begin position="925"/>
        <end position="960"/>
    </location>
</feature>
<feature type="transmembrane region" description="Helical" evidence="2">
    <location>
        <begin position="7"/>
        <end position="26"/>
    </location>
</feature>
<gene>
    <name evidence="4" type="ORF">F3059_07505</name>
</gene>
<proteinExistence type="predicted"/>
<keyword evidence="2" id="KW-0472">Membrane</keyword>
<feature type="compositionally biased region" description="Acidic residues" evidence="1">
    <location>
        <begin position="535"/>
        <end position="553"/>
    </location>
</feature>
<dbReference type="RefSeq" id="WP_151167802.1">
    <property type="nucleotide sequence ID" value="NZ_WACR01000005.1"/>
</dbReference>
<dbReference type="OrthoDB" id="596403at2"/>
<dbReference type="Gene3D" id="1.20.120.20">
    <property type="entry name" value="Apolipoprotein"/>
    <property type="match status" value="1"/>
</dbReference>
<keyword evidence="5" id="KW-1185">Reference proteome</keyword>
<dbReference type="CDD" id="cd06503">
    <property type="entry name" value="ATP-synt_Fo_b"/>
    <property type="match status" value="1"/>
</dbReference>
<dbReference type="InterPro" id="IPR007844">
    <property type="entry name" value="AsmA"/>
</dbReference>
<keyword evidence="2" id="KW-1133">Transmembrane helix</keyword>
<reference evidence="4 5" key="1">
    <citation type="submission" date="2019-09" db="EMBL/GenBank/DDBJ databases">
        <title>Genomes of Cryomorphaceae.</title>
        <authorList>
            <person name="Bowman J.P."/>
        </authorList>
    </citation>
    <scope>NUCLEOTIDE SEQUENCE [LARGE SCALE GENOMIC DNA]</scope>
    <source>
        <strain evidence="4 5">KCTC 52047</strain>
    </source>
</reference>
<dbReference type="EMBL" id="WACR01000005">
    <property type="protein sequence ID" value="KAB1064534.1"/>
    <property type="molecule type" value="Genomic_DNA"/>
</dbReference>
<sequence>MKKNLKILGIIIALLIVLVLALPFLFKGKIFDMVQEEANKNLNAEVKIESLDLSIIENFPNFSLTISNTSVKGVEEFEGVTLADVGEVYASVDVMSVISGDQLKINSFGIENADFHVIVTKDGKANWDVMKTSDTATETEEPADSGSDQQTGTEESGTFNINVNEYYLRNINVIYDDREGDMYAKIDSLTHEGKGDFDLEQFLFETKTTIKSITYAMDGTEYMKDVSAEAIFNFEMDMPNSKYTFKENSVSLNDLTLGFDGWVQMPEDDIDMDLSFESKETSFKSLLSLVPNAYTADFKDVETSGTLSLVGNAKGSYSSSEESMSLPGFDAELIVNNARFQYPDLPKSAENIEIDVRASNPGGSEDNTVVDVNRFHVELAENPIDLSLHLKTPISDPDVKGDFKAQVDMASIQDVIPTEEGEKYTGTITSDIHFDGKMSAIEEERYGDFKAEGKLIVLDFLYSSPAFSYPVKLQKMYMDFSPQYVDLTTFEAMAGKTDISAKGKIDNMLGYYFNDEVLTGNFNLFSNYMNITELMDEEEGSESEETEETEESQSEPADTASMEVIPVPGNIDFTLDAKIKELIYDNINMKNVKGEVVIANEAIDMTDLYMELLDGNMTMSGSYATTNPKSPDIDFAMDISRFDLEKTAATFNTFEKLAPIIESAKGKFSTEMTMKGKLLENMDVDLNSLNGGGKLKTHKVTIDNKTLEKLDKALKSDKFNPLEASDLNISFTFKDGKVTTEPFELEAGGINNTISGYTTFEQKMDYTIDSEVPSSILGGKVNELAGDLMGKLKNSGVDLGSGLPETIEVSFKITGDVTDPEVKPNFKGGKGAASSVKEQAKEKIKEEIEKKKEEVKEDVKERANEIMKDAREKADQIRTEAKKQADKVRAEGKNAAQRIREEAAKKAQDLIDEASNPLAKAGAKKAAEKINDEADKKAKKTEQEANKRAQQIEDEADKRAQQVIDKAQQQVDEL</sequence>
<feature type="compositionally biased region" description="Basic and acidic residues" evidence="1">
    <location>
        <begin position="866"/>
        <end position="909"/>
    </location>
</feature>
<dbReference type="AlphaFoldDB" id="A0A6N6M8W0"/>
<name>A0A6N6M8W0_9FLAO</name>
<feature type="domain" description="AsmA" evidence="3">
    <location>
        <begin position="1"/>
        <end position="182"/>
    </location>
</feature>
<evidence type="ECO:0000256" key="1">
    <source>
        <dbReference type="SAM" id="MobiDB-lite"/>
    </source>
</evidence>
<dbReference type="PANTHER" id="PTHR30441:SF8">
    <property type="entry name" value="DUF748 DOMAIN-CONTAINING PROTEIN"/>
    <property type="match status" value="1"/>
</dbReference>
<evidence type="ECO:0000313" key="5">
    <source>
        <dbReference type="Proteomes" id="UP000435357"/>
    </source>
</evidence>
<evidence type="ECO:0000256" key="2">
    <source>
        <dbReference type="SAM" id="Phobius"/>
    </source>
</evidence>
<feature type="compositionally biased region" description="Polar residues" evidence="1">
    <location>
        <begin position="146"/>
        <end position="156"/>
    </location>
</feature>
<dbReference type="PANTHER" id="PTHR30441">
    <property type="entry name" value="DUF748 DOMAIN-CONTAINING PROTEIN"/>
    <property type="match status" value="1"/>
</dbReference>
<dbReference type="GO" id="GO:0005886">
    <property type="term" value="C:plasma membrane"/>
    <property type="evidence" value="ECO:0007669"/>
    <property type="project" value="TreeGrafter"/>
</dbReference>
<dbReference type="Pfam" id="PF05170">
    <property type="entry name" value="AsmA"/>
    <property type="match status" value="1"/>
</dbReference>
<dbReference type="InterPro" id="IPR052894">
    <property type="entry name" value="AsmA-related"/>
</dbReference>
<organism evidence="4 5">
    <name type="scientific">Salibacter halophilus</name>
    <dbReference type="NCBI Taxonomy" id="1803916"/>
    <lineage>
        <taxon>Bacteria</taxon>
        <taxon>Pseudomonadati</taxon>
        <taxon>Bacteroidota</taxon>
        <taxon>Flavobacteriia</taxon>
        <taxon>Flavobacteriales</taxon>
        <taxon>Salibacteraceae</taxon>
        <taxon>Salibacter</taxon>
    </lineage>
</organism>
<comment type="caution">
    <text evidence="4">The sequence shown here is derived from an EMBL/GenBank/DDBJ whole genome shotgun (WGS) entry which is preliminary data.</text>
</comment>
<keyword evidence="2" id="KW-0812">Transmembrane</keyword>
<evidence type="ECO:0000313" key="4">
    <source>
        <dbReference type="EMBL" id="KAB1064534.1"/>
    </source>
</evidence>
<accession>A0A6N6M8W0</accession>
<dbReference type="Proteomes" id="UP000435357">
    <property type="component" value="Unassembled WGS sequence"/>
</dbReference>
<protein>
    <submittedName>
        <fullName evidence="4">AsmA family protein</fullName>
    </submittedName>
</protein>